<dbReference type="Proteomes" id="UP000438429">
    <property type="component" value="Unassembled WGS sequence"/>
</dbReference>
<comment type="caution">
    <text evidence="1">The sequence shown here is derived from an EMBL/GenBank/DDBJ whole genome shotgun (WGS) entry which is preliminary data.</text>
</comment>
<accession>A0A6A4S447</accession>
<gene>
    <name evidence="1" type="ORF">F2P81_021752</name>
</gene>
<reference evidence="1 2" key="1">
    <citation type="submission" date="2019-06" db="EMBL/GenBank/DDBJ databases">
        <title>Draft genomes of female and male turbot (Scophthalmus maximus).</title>
        <authorList>
            <person name="Xu H."/>
            <person name="Xu X.-W."/>
            <person name="Shao C."/>
            <person name="Chen S."/>
        </authorList>
    </citation>
    <scope>NUCLEOTIDE SEQUENCE [LARGE SCALE GENOMIC DNA]</scope>
    <source>
        <strain evidence="1">Ysfricsl-2016a</strain>
        <tissue evidence="1">Blood</tissue>
    </source>
</reference>
<organism evidence="1 2">
    <name type="scientific">Scophthalmus maximus</name>
    <name type="common">Turbot</name>
    <name type="synonym">Psetta maxima</name>
    <dbReference type="NCBI Taxonomy" id="52904"/>
    <lineage>
        <taxon>Eukaryota</taxon>
        <taxon>Metazoa</taxon>
        <taxon>Chordata</taxon>
        <taxon>Craniata</taxon>
        <taxon>Vertebrata</taxon>
        <taxon>Euteleostomi</taxon>
        <taxon>Actinopterygii</taxon>
        <taxon>Neopterygii</taxon>
        <taxon>Teleostei</taxon>
        <taxon>Neoteleostei</taxon>
        <taxon>Acanthomorphata</taxon>
        <taxon>Carangaria</taxon>
        <taxon>Pleuronectiformes</taxon>
        <taxon>Pleuronectoidei</taxon>
        <taxon>Scophthalmidae</taxon>
        <taxon>Scophthalmus</taxon>
    </lineage>
</organism>
<dbReference type="AlphaFoldDB" id="A0A6A4S447"/>
<protein>
    <submittedName>
        <fullName evidence="1">Uncharacterized protein</fullName>
    </submittedName>
</protein>
<name>A0A6A4S447_SCOMX</name>
<evidence type="ECO:0000313" key="2">
    <source>
        <dbReference type="Proteomes" id="UP000438429"/>
    </source>
</evidence>
<proteinExistence type="predicted"/>
<sequence>MFDKYRIRVKLVCFDKRMICEMKQKKKKKDEICQRRDKEKKKRLISVVIVEWGRGGRAKGRCQPVVNLQQQKTNYNFSQQNVIVRVTSTNKMNIKTHSNKMRIKPVGATHRQ</sequence>
<evidence type="ECO:0000313" key="1">
    <source>
        <dbReference type="EMBL" id="KAF0027015.1"/>
    </source>
</evidence>
<dbReference type="EMBL" id="VEVO01000019">
    <property type="protein sequence ID" value="KAF0027015.1"/>
    <property type="molecule type" value="Genomic_DNA"/>
</dbReference>